<evidence type="ECO:0000313" key="2">
    <source>
        <dbReference type="Proteomes" id="UP000616608"/>
    </source>
</evidence>
<protein>
    <submittedName>
        <fullName evidence="1">Conjugal transfer protein</fullName>
    </submittedName>
</protein>
<evidence type="ECO:0000313" key="1">
    <source>
        <dbReference type="EMBL" id="GGG33782.1"/>
    </source>
</evidence>
<name>A0A917LJD9_9BACI</name>
<reference evidence="1" key="2">
    <citation type="submission" date="2020-09" db="EMBL/GenBank/DDBJ databases">
        <authorList>
            <person name="Sun Q."/>
            <person name="Zhou Y."/>
        </authorList>
    </citation>
    <scope>NUCLEOTIDE SEQUENCE</scope>
    <source>
        <strain evidence="1">CGMCC 1.15760</strain>
    </source>
</reference>
<dbReference type="Proteomes" id="UP000616608">
    <property type="component" value="Unassembled WGS sequence"/>
</dbReference>
<sequence>MKKWFSKKQQEDFYSFDFTPTPLAKGQSSLQEMSLIQAQYQDYFVTKRGYLVALIQTSGINLDLLTTTEQADAFDEYNAFLMATLGDVDGEVHQYLDITMPVYLQEYILFWQQRYLQEQEKPTPNEAKLSLLASYIDYYSTLASTSEMTTKQHIVVLHTKIAKRTYPALEQAAHQLEEKVSSFIRQLEAALVTYDMTANQLTARESRAILQHLLNFSQH</sequence>
<comment type="caution">
    <text evidence="1">The sequence shown here is derived from an EMBL/GenBank/DDBJ whole genome shotgun (WGS) entry which is preliminary data.</text>
</comment>
<dbReference type="NCBIfam" id="NF041427">
    <property type="entry name" value="TrsD"/>
    <property type="match status" value="1"/>
</dbReference>
<keyword evidence="2" id="KW-1185">Reference proteome</keyword>
<accession>A0A917LJD9</accession>
<dbReference type="RefSeq" id="WP_188615949.1">
    <property type="nucleotide sequence ID" value="NZ_BMJT01000017.1"/>
</dbReference>
<reference evidence="1" key="1">
    <citation type="journal article" date="2014" name="Int. J. Syst. Evol. Microbiol.">
        <title>Complete genome sequence of Corynebacterium casei LMG S-19264T (=DSM 44701T), isolated from a smear-ripened cheese.</title>
        <authorList>
            <consortium name="US DOE Joint Genome Institute (JGI-PGF)"/>
            <person name="Walter F."/>
            <person name="Albersmeier A."/>
            <person name="Kalinowski J."/>
            <person name="Ruckert C."/>
        </authorList>
    </citation>
    <scope>NUCLEOTIDE SEQUENCE</scope>
    <source>
        <strain evidence="1">CGMCC 1.15760</strain>
    </source>
</reference>
<dbReference type="AlphaFoldDB" id="A0A917LJD9"/>
<gene>
    <name evidence="1" type="primary">traD</name>
    <name evidence="1" type="ORF">GCM10007425_30610</name>
</gene>
<dbReference type="EMBL" id="BMJT01000017">
    <property type="protein sequence ID" value="GGG33782.1"/>
    <property type="molecule type" value="Genomic_DNA"/>
</dbReference>
<organism evidence="1 2">
    <name type="scientific">Lysinibacillus alkalisoli</name>
    <dbReference type="NCBI Taxonomy" id="1911548"/>
    <lineage>
        <taxon>Bacteria</taxon>
        <taxon>Bacillati</taxon>
        <taxon>Bacillota</taxon>
        <taxon>Bacilli</taxon>
        <taxon>Bacillales</taxon>
        <taxon>Bacillaceae</taxon>
        <taxon>Lysinibacillus</taxon>
    </lineage>
</organism>
<proteinExistence type="predicted"/>